<evidence type="ECO:0000256" key="1">
    <source>
        <dbReference type="ARBA" id="ARBA00006499"/>
    </source>
</evidence>
<accession>A0A7C8R4X7</accession>
<dbReference type="Gene3D" id="3.40.50.1820">
    <property type="entry name" value="alpha/beta hydrolase"/>
    <property type="match status" value="1"/>
</dbReference>
<dbReference type="Pfam" id="PF02230">
    <property type="entry name" value="Abhydrolase_2"/>
    <property type="match status" value="1"/>
</dbReference>
<comment type="caution">
    <text evidence="3">The sequence shown here is derived from an EMBL/GenBank/DDBJ whole genome shotgun (WGS) entry which is preliminary data.</text>
</comment>
<proteinExistence type="inferred from homology"/>
<dbReference type="InterPro" id="IPR050565">
    <property type="entry name" value="LYPA1-2/EST-like"/>
</dbReference>
<dbReference type="Proteomes" id="UP000474640">
    <property type="component" value="Unassembled WGS sequence"/>
</dbReference>
<organism evidence="3 4">
    <name type="scientific">Orbilia oligospora</name>
    <name type="common">Nematode-trapping fungus</name>
    <name type="synonym">Arthrobotrys oligospora</name>
    <dbReference type="NCBI Taxonomy" id="2813651"/>
    <lineage>
        <taxon>Eukaryota</taxon>
        <taxon>Fungi</taxon>
        <taxon>Dikarya</taxon>
        <taxon>Ascomycota</taxon>
        <taxon>Pezizomycotina</taxon>
        <taxon>Orbiliomycetes</taxon>
        <taxon>Orbiliales</taxon>
        <taxon>Orbiliaceae</taxon>
        <taxon>Orbilia</taxon>
    </lineage>
</organism>
<dbReference type="GO" id="GO:0008474">
    <property type="term" value="F:palmitoyl-(protein) hydrolase activity"/>
    <property type="evidence" value="ECO:0007669"/>
    <property type="project" value="TreeGrafter"/>
</dbReference>
<dbReference type="EMBL" id="JAABOJ010000042">
    <property type="protein sequence ID" value="KAF3274768.1"/>
    <property type="molecule type" value="Genomic_DNA"/>
</dbReference>
<name>A0A7C8R4X7_ORBOL</name>
<dbReference type="AlphaFoldDB" id="A0A7C8R4X7"/>
<dbReference type="InterPro" id="IPR003140">
    <property type="entry name" value="PLipase/COase/thioEstase"/>
</dbReference>
<gene>
    <name evidence="3" type="ORF">TWF970_007749</name>
</gene>
<dbReference type="OrthoDB" id="2418081at2759"/>
<dbReference type="SUPFAM" id="SSF53474">
    <property type="entry name" value="alpha/beta-Hydrolases"/>
    <property type="match status" value="1"/>
</dbReference>
<sequence length="315" mass="35729">MAETVEHEPLRIIEAITPPHQSTIIFLHGRGDNGNNVAPFLVYTPINSDHSETSRRNKDITLRHLLPHTKFIFPTSLKRRFERLRNDIVFNQWFDIDSLDITDYYDDGQVEGIKESTDYIHELIEAEVEAGTPPEKIVIMGLSQGCATGAVAVIRYPVRLGGFVGMSGWLPFITEIEDIFKKEGEEEEGDATAVLGYIEKRLGSDKEVSPENVREMLKTPVFIGHGVGDTKIRPKCGERLKDVMKAMKFEEVVWATYRVGHWWCDEELIHIAAWLGAKGFSVNGLEQFMEDSIGSLSTQEDLFHFVHANFTDSLY</sequence>
<reference evidence="3 4" key="1">
    <citation type="submission" date="2020-01" db="EMBL/GenBank/DDBJ databases">
        <authorList>
            <person name="Palmer J.M."/>
        </authorList>
    </citation>
    <scope>NUCLEOTIDE SEQUENCE [LARGE SCALE GENOMIC DNA]</scope>
    <source>
        <strain evidence="3 4">TWF970</strain>
    </source>
</reference>
<evidence type="ECO:0000313" key="3">
    <source>
        <dbReference type="EMBL" id="KAF3274768.1"/>
    </source>
</evidence>
<dbReference type="GO" id="GO:0005737">
    <property type="term" value="C:cytoplasm"/>
    <property type="evidence" value="ECO:0007669"/>
    <property type="project" value="TreeGrafter"/>
</dbReference>
<dbReference type="InterPro" id="IPR029058">
    <property type="entry name" value="AB_hydrolase_fold"/>
</dbReference>
<evidence type="ECO:0000313" key="4">
    <source>
        <dbReference type="Proteomes" id="UP000474640"/>
    </source>
</evidence>
<evidence type="ECO:0000259" key="2">
    <source>
        <dbReference type="Pfam" id="PF02230"/>
    </source>
</evidence>
<comment type="similarity">
    <text evidence="1">Belongs to the AB hydrolase superfamily. AB hydrolase 2 family.</text>
</comment>
<feature type="domain" description="Phospholipase/carboxylesterase/thioesterase" evidence="2">
    <location>
        <begin position="66"/>
        <end position="178"/>
    </location>
</feature>
<dbReference type="PANTHER" id="PTHR10655:SF64">
    <property type="entry name" value="PHOSPHOLIPASE_CARBOXYLESTERASE_THIOESTERASE DOMAIN-CONTAINING PROTEIN"/>
    <property type="match status" value="1"/>
</dbReference>
<protein>
    <recommendedName>
        <fullName evidence="2">Phospholipase/carboxylesterase/thioesterase domain-containing protein</fullName>
    </recommendedName>
</protein>
<dbReference type="GO" id="GO:0052689">
    <property type="term" value="F:carboxylic ester hydrolase activity"/>
    <property type="evidence" value="ECO:0007669"/>
    <property type="project" value="TreeGrafter"/>
</dbReference>
<dbReference type="PANTHER" id="PTHR10655">
    <property type="entry name" value="LYSOPHOSPHOLIPASE-RELATED"/>
    <property type="match status" value="1"/>
</dbReference>